<feature type="region of interest" description="Disordered" evidence="1">
    <location>
        <begin position="17"/>
        <end position="42"/>
    </location>
</feature>
<feature type="compositionally biased region" description="Low complexity" evidence="1">
    <location>
        <begin position="18"/>
        <end position="33"/>
    </location>
</feature>
<accession>A0AAD1U743</accession>
<dbReference type="AlphaFoldDB" id="A0AAD1U743"/>
<gene>
    <name evidence="2" type="ORF">ECRASSUSDP1_LOCUS4873</name>
</gene>
<dbReference type="EMBL" id="CAMPGE010004688">
    <property type="protein sequence ID" value="CAI2363537.1"/>
    <property type="molecule type" value="Genomic_DNA"/>
</dbReference>
<organism evidence="2 3">
    <name type="scientific">Euplotes crassus</name>
    <dbReference type="NCBI Taxonomy" id="5936"/>
    <lineage>
        <taxon>Eukaryota</taxon>
        <taxon>Sar</taxon>
        <taxon>Alveolata</taxon>
        <taxon>Ciliophora</taxon>
        <taxon>Intramacronucleata</taxon>
        <taxon>Spirotrichea</taxon>
        <taxon>Hypotrichia</taxon>
        <taxon>Euplotida</taxon>
        <taxon>Euplotidae</taxon>
        <taxon>Moneuplotes</taxon>
    </lineage>
</organism>
<protein>
    <submittedName>
        <fullName evidence="2">Uncharacterized protein</fullName>
    </submittedName>
</protein>
<evidence type="ECO:0000313" key="3">
    <source>
        <dbReference type="Proteomes" id="UP001295684"/>
    </source>
</evidence>
<evidence type="ECO:0000313" key="2">
    <source>
        <dbReference type="EMBL" id="CAI2363537.1"/>
    </source>
</evidence>
<evidence type="ECO:0000256" key="1">
    <source>
        <dbReference type="SAM" id="MobiDB-lite"/>
    </source>
</evidence>
<proteinExistence type="predicted"/>
<sequence>MKLISKGKALSKNKYKINSANTNSGGKSSSNSAQLFNSRNIKGPNNIGRGEFIIPAASTKSPGKTQSHIANKSIVFRKDGKSPYIHGDLEKLKQYVNLPKSNTRKTMKSALRTKYARTDTTEERKKIRDYSSAQNSILYKGSAKEMDDYIGKGYKGKLKHSKLGKHKHFMSYDAKSQDLKYYDFGIQNAPDNSFDRIHKKKKMSLSTKMKIKRNSSMSKMLKAHGFLSNTSTLVGYGGVNIKK</sequence>
<reference evidence="2" key="1">
    <citation type="submission" date="2023-07" db="EMBL/GenBank/DDBJ databases">
        <authorList>
            <consortium name="AG Swart"/>
            <person name="Singh M."/>
            <person name="Singh A."/>
            <person name="Seah K."/>
            <person name="Emmerich C."/>
        </authorList>
    </citation>
    <scope>NUCLEOTIDE SEQUENCE</scope>
    <source>
        <strain evidence="2">DP1</strain>
    </source>
</reference>
<dbReference type="Proteomes" id="UP001295684">
    <property type="component" value="Unassembled WGS sequence"/>
</dbReference>
<comment type="caution">
    <text evidence="2">The sequence shown here is derived from an EMBL/GenBank/DDBJ whole genome shotgun (WGS) entry which is preliminary data.</text>
</comment>
<name>A0AAD1U743_EUPCR</name>
<keyword evidence="3" id="KW-1185">Reference proteome</keyword>